<feature type="domain" description="NERD" evidence="2">
    <location>
        <begin position="136"/>
        <end position="248"/>
    </location>
</feature>
<dbReference type="Proteomes" id="UP000183315">
    <property type="component" value="Unassembled WGS sequence"/>
</dbReference>
<organism evidence="3 4">
    <name type="scientific">Demequina mangrovi</name>
    <dbReference type="NCBI Taxonomy" id="1043493"/>
    <lineage>
        <taxon>Bacteria</taxon>
        <taxon>Bacillati</taxon>
        <taxon>Actinomycetota</taxon>
        <taxon>Actinomycetes</taxon>
        <taxon>Micrococcales</taxon>
        <taxon>Demequinaceae</taxon>
        <taxon>Demequina</taxon>
    </lineage>
</organism>
<dbReference type="eggNOG" id="ENOG5032SHB">
    <property type="taxonomic scope" value="Bacteria"/>
</dbReference>
<evidence type="ECO:0000256" key="1">
    <source>
        <dbReference type="SAM" id="MobiDB-lite"/>
    </source>
</evidence>
<dbReference type="Pfam" id="PF08378">
    <property type="entry name" value="NERD"/>
    <property type="match status" value="1"/>
</dbReference>
<feature type="compositionally biased region" description="Low complexity" evidence="1">
    <location>
        <begin position="62"/>
        <end position="76"/>
    </location>
</feature>
<sequence>MDRLTLRRWTRYGHDRVYATGIDGARLGYLDLVTGRTHLEPGVDAGVAQALKDWQARHHRATGTGAATTHAPASGTLSPPRGVSAPVFKDLSGNRPGDAVSARAQEEWEAYQARRPRASRIARFLGLSTPDRSWARGAAGEAEVGARLEQLWPEGWRVIHAIPVGNRGADIDHLLIGPGGVYCINTKNHSRANVWVSERVIMVNGQKTDHLRNSRFEAKRASQALSAALGSQVEVRPTLVVMARTYTERSRPADVLVVGRRHVPAWFRRRRTVLSADEVKRIYDAARASTTWSFR</sequence>
<dbReference type="AlphaFoldDB" id="A0A1H6ZQ06"/>
<dbReference type="PROSITE" id="PS50965">
    <property type="entry name" value="NERD"/>
    <property type="match status" value="1"/>
</dbReference>
<keyword evidence="4" id="KW-1185">Reference proteome</keyword>
<proteinExistence type="predicted"/>
<protein>
    <submittedName>
        <fullName evidence="3">Nuclease-related domain-containing protein</fullName>
    </submittedName>
</protein>
<dbReference type="OrthoDB" id="5793358at2"/>
<evidence type="ECO:0000259" key="2">
    <source>
        <dbReference type="PROSITE" id="PS50965"/>
    </source>
</evidence>
<dbReference type="RefSeq" id="WP_052406036.1">
    <property type="nucleotide sequence ID" value="NZ_BBLU01000015.1"/>
</dbReference>
<name>A0A1H6ZQ06_9MICO</name>
<dbReference type="InterPro" id="IPR011528">
    <property type="entry name" value="NERD"/>
</dbReference>
<accession>A0A1H6ZQ06</accession>
<reference evidence="4" key="1">
    <citation type="submission" date="2016-10" db="EMBL/GenBank/DDBJ databases">
        <authorList>
            <person name="Varghese N."/>
        </authorList>
    </citation>
    <scope>NUCLEOTIDE SEQUENCE [LARGE SCALE GENOMIC DNA]</scope>
    <source>
        <strain evidence="4">DSM 24868</strain>
    </source>
</reference>
<gene>
    <name evidence="3" type="ORF">SAMN05421637_2104</name>
</gene>
<evidence type="ECO:0000313" key="4">
    <source>
        <dbReference type="Proteomes" id="UP000183315"/>
    </source>
</evidence>
<evidence type="ECO:0000313" key="3">
    <source>
        <dbReference type="EMBL" id="SEJ51680.1"/>
    </source>
</evidence>
<dbReference type="EMBL" id="FNZI01000004">
    <property type="protein sequence ID" value="SEJ51680.1"/>
    <property type="molecule type" value="Genomic_DNA"/>
</dbReference>
<feature type="region of interest" description="Disordered" evidence="1">
    <location>
        <begin position="59"/>
        <end position="80"/>
    </location>
</feature>
<dbReference type="STRING" id="1043493.SAMN05421637_2104"/>